<evidence type="ECO:0000259" key="3">
    <source>
        <dbReference type="PROSITE" id="PS51841"/>
    </source>
</evidence>
<dbReference type="PROSITE" id="PS51841">
    <property type="entry name" value="LTD"/>
    <property type="match status" value="6"/>
</dbReference>
<name>A0A9X2L1W7_9BACT</name>
<feature type="compositionally biased region" description="Polar residues" evidence="2">
    <location>
        <begin position="1499"/>
        <end position="1511"/>
    </location>
</feature>
<feature type="domain" description="LTD" evidence="3">
    <location>
        <begin position="303"/>
        <end position="421"/>
    </location>
</feature>
<feature type="domain" description="LTD" evidence="3">
    <location>
        <begin position="1097"/>
        <end position="1219"/>
    </location>
</feature>
<dbReference type="Pfam" id="PF00932">
    <property type="entry name" value="LTD"/>
    <property type="match status" value="6"/>
</dbReference>
<dbReference type="RefSeq" id="WP_255133226.1">
    <property type="nucleotide sequence ID" value="NZ_JANDBC010000001.1"/>
</dbReference>
<evidence type="ECO:0000313" key="4">
    <source>
        <dbReference type="EMBL" id="MCP9290813.1"/>
    </source>
</evidence>
<feature type="region of interest" description="Disordered" evidence="2">
    <location>
        <begin position="1488"/>
        <end position="1527"/>
    </location>
</feature>
<feature type="region of interest" description="Disordered" evidence="2">
    <location>
        <begin position="1783"/>
        <end position="1825"/>
    </location>
</feature>
<dbReference type="InterPro" id="IPR001322">
    <property type="entry name" value="Lamin_tail_dom"/>
</dbReference>
<keyword evidence="1" id="KW-0732">Signal</keyword>
<feature type="region of interest" description="Disordered" evidence="2">
    <location>
        <begin position="708"/>
        <end position="736"/>
    </location>
</feature>
<dbReference type="Gene3D" id="2.60.40.1260">
    <property type="entry name" value="Lamin Tail domain"/>
    <property type="match status" value="4"/>
</dbReference>
<feature type="domain" description="LTD" evidence="3">
    <location>
        <begin position="1348"/>
        <end position="1485"/>
    </location>
</feature>
<dbReference type="Pfam" id="PF13585">
    <property type="entry name" value="CHU_C"/>
    <property type="match status" value="1"/>
</dbReference>
<comment type="caution">
    <text evidence="4">The sequence shown here is derived from an EMBL/GenBank/DDBJ whole genome shotgun (WGS) entry which is preliminary data.</text>
</comment>
<dbReference type="SUPFAM" id="SSF74853">
    <property type="entry name" value="Lamin A/C globular tail domain"/>
    <property type="match status" value="6"/>
</dbReference>
<feature type="domain" description="LTD" evidence="3">
    <location>
        <begin position="1608"/>
        <end position="1759"/>
    </location>
</feature>
<sequence>MRVLLLMILWGLPCIILGQSANFEDDFSDQDISDWSGDTGNFIFTEESGNTLLQQNAPGAGVSYLSIPSTNTIGYWEFFVRFDGFGPSNGNKAEIYLMSDNQDLTSSLNGYKLRGGENGSADVFRLFRITSGSEATEVLTGTTDISSGGDYRVKVTRDASGNWTLEVAEGYAGVLSVEDTGADNTYTSTSYFGFKNTYSSTRSDLFYYDFKIDIPPVEVTSVSLVSDIEIDVIFSRDIDFSSVQTSDFVLNPGGITPQSVSQQSGDTTRITFSSAISSGPNSLTISGIEDNANETTLADTTFSFFVYDGYQTGDVIVNEFMKDPPPGTAEYLELRNTSSRFLNLRNWQLGDNNSLSTISFSNFTLQPDSFVVVSSDTSALNTYYGDAVYLQASLPAFNNGGDQIRLFDESGSLIDSLQYDDDWGGEDVSLERRSSTVSSVYKENWGDSPSADFGTPGFPNQVQPDNTPPFISSLEVEDSQTLLLVISERAEASSAQDLNNYSLSQNPKAGVVTPPIPGISSIQQIAPDSLRISLDTELQEYDGSWTLAVSNLTDIFGNSTDRETDFNYYVIFSAEPNQVVINEFMYDPGDGFSEFVELYNHSDSSFNLQNWTFSDNTGDDEVLTTNSFVLPAGKYVVLAPDSLLAVSFPNISLIDMGSRFSSLNNSSDAIVIKNQNGLVIDSLSYEDNWGGEEISLERRTETVTGIYRENWGDSPSENMATPGRENEIPADSSPPQINDVFLTSEDAIRVIYSERIIAQAATDTENYDLSAESSFTGAVPGIQSAILFPPDTVLLQFDNVLESDPSGTNYQLDISGQSDVFGNVSSSLSSSFFLIEYAHPDSGAVAISEFMYDPAEGFSEFLELVNRTDSAFNLKQWTFNDNTGNRRRISDTTYTFPPNSYLVLTPDSTLLESYPGIPALVIGSRFSSLNNSTDAIVIRDASGTLLDSLTYTSSWGGDEVSVERRSFGFAATFKENWGTSPAVDGATPGLPNQIPEDEKPPEIQSLSVVNDSTLQLIFNERVQPVPATNPENYDFSAVSNATGNSVSPDSFNYLAPDTVIISFPAKIPKEETGTTYQLRVGNQMDVFGNTSGDLVAEFFLIDLAEAGRGDVVVNEFLYEPEEDYTEFIELYNPTNKNYDLRNWTVNDNTGNRREMTSSGLELTLNSYLILAPDSSFLELFPNRPTIILGSRFPSLNNSTDAIVIRNAAGELIDSLTYTSDWGGEGVSLERRSPDFPSIYKENWGDSPAEVKATPGLANEIEQDNEAPVLESAFITSADSIRMIFDERIDSALATDISNYSISSPLSIAEVANYGGNLVTLVLSTSLSSGDSFTISVQNQQDIFGNAMTSASADLEYTVFSPVTRRDVIINEILYRRASAESAEFVELYNRTGNNFNLTGWTFSDATGSATIPEGTIIKSNEYVVLTDSEDFATGSGSALAKAIANGKVVYLSGFPSLNDDEDAVVIKDENGMIVDSLFYKETWGGNEPGISLERKDPESASNDAGNWASNTSESGSSAGAQSSIYQPDQTPPEIVFAKLQTDGKIYVAFSEFVRSSGTGPITVNDEPATITEYNEENANILIIGDVAYPTGEPLTVAFGQATDFRGNTSGELAIEVSQPLSKGNVVINEILFDPLANSDDNLPDQTEYVEFYNRANYAVSLEGFFIHDKPDENNEIRSVHPFSSEFRWIPAGGTVVFYAEDQTPVFSESRLAEYFELEGEGELFFIRADRTNLSLASSGDAIYLADSTGTTIDSVFYDESWHNPNLYDVDGVALERIDPVGPSNDATNWSSSTAVSGGTPGQQNSIFQQAGAGPDDAGITFSPNPFSPDDDGFEDNLFINYKLEEPDYLLRVRIFDRYGREVRKLADGKQAGFEGSLIWDGLKDNGSKNRVGIYIVLFEAYNSAEGKNKTFKKTVVLAKKF</sequence>
<accession>A0A9X2L1W7</accession>
<evidence type="ECO:0000256" key="1">
    <source>
        <dbReference type="ARBA" id="ARBA00022729"/>
    </source>
</evidence>
<dbReference type="Proteomes" id="UP001139125">
    <property type="component" value="Unassembled WGS sequence"/>
</dbReference>
<dbReference type="EMBL" id="JANDBC010000001">
    <property type="protein sequence ID" value="MCP9290813.1"/>
    <property type="molecule type" value="Genomic_DNA"/>
</dbReference>
<proteinExistence type="predicted"/>
<feature type="domain" description="LTD" evidence="3">
    <location>
        <begin position="575"/>
        <end position="687"/>
    </location>
</feature>
<dbReference type="Gene3D" id="2.60.40.1220">
    <property type="match status" value="4"/>
</dbReference>
<dbReference type="Gene3D" id="2.60.40.4070">
    <property type="match status" value="1"/>
</dbReference>
<feature type="compositionally biased region" description="Low complexity" evidence="2">
    <location>
        <begin position="1512"/>
        <end position="1523"/>
    </location>
</feature>
<evidence type="ECO:0000256" key="2">
    <source>
        <dbReference type="SAM" id="MobiDB-lite"/>
    </source>
</evidence>
<protein>
    <submittedName>
        <fullName evidence="4">Lamin tail domain-containing protein</fullName>
    </submittedName>
</protein>
<organism evidence="4 5">
    <name type="scientific">Gracilimonas sediminicola</name>
    <dbReference type="NCBI Taxonomy" id="2952158"/>
    <lineage>
        <taxon>Bacteria</taxon>
        <taxon>Pseudomonadati</taxon>
        <taxon>Balneolota</taxon>
        <taxon>Balneolia</taxon>
        <taxon>Balneolales</taxon>
        <taxon>Balneolaceae</taxon>
        <taxon>Gracilimonas</taxon>
    </lineage>
</organism>
<dbReference type="InterPro" id="IPR036415">
    <property type="entry name" value="Lamin_tail_dom_sf"/>
</dbReference>
<gene>
    <name evidence="4" type="ORF">NM125_04335</name>
</gene>
<feature type="domain" description="LTD" evidence="3">
    <location>
        <begin position="833"/>
        <end position="953"/>
    </location>
</feature>
<dbReference type="InterPro" id="IPR014755">
    <property type="entry name" value="Cu-Rt/internalin_Ig-like"/>
</dbReference>
<evidence type="ECO:0000313" key="5">
    <source>
        <dbReference type="Proteomes" id="UP001139125"/>
    </source>
</evidence>
<keyword evidence="5" id="KW-1185">Reference proteome</keyword>
<feature type="compositionally biased region" description="Polar residues" evidence="2">
    <location>
        <begin position="1784"/>
        <end position="1808"/>
    </location>
</feature>
<reference evidence="4" key="1">
    <citation type="submission" date="2022-06" db="EMBL/GenBank/DDBJ databases">
        <title>Gracilimonas sp. CAU 1638 isolated from sea sediment.</title>
        <authorList>
            <person name="Kim W."/>
        </authorList>
    </citation>
    <scope>NUCLEOTIDE SEQUENCE</scope>
    <source>
        <strain evidence="4">CAU 1638</strain>
    </source>
</reference>